<name>A0A232FNL1_9HYME</name>
<protein>
    <submittedName>
        <fullName evidence="2">Uncharacterized protein</fullName>
    </submittedName>
</protein>
<dbReference type="AlphaFoldDB" id="A0A232FNL1"/>
<reference evidence="2 3" key="1">
    <citation type="journal article" date="2017" name="Curr. Biol.">
        <title>The Evolution of Venom by Co-option of Single-Copy Genes.</title>
        <authorList>
            <person name="Martinson E.O."/>
            <person name="Mrinalini"/>
            <person name="Kelkar Y.D."/>
            <person name="Chang C.H."/>
            <person name="Werren J.H."/>
        </authorList>
    </citation>
    <scope>NUCLEOTIDE SEQUENCE [LARGE SCALE GENOMIC DNA]</scope>
    <source>
        <strain evidence="2 3">Alberta</strain>
        <tissue evidence="2">Whole body</tissue>
    </source>
</reference>
<evidence type="ECO:0000256" key="1">
    <source>
        <dbReference type="SAM" id="MobiDB-lite"/>
    </source>
</evidence>
<evidence type="ECO:0000313" key="2">
    <source>
        <dbReference type="EMBL" id="OXU31957.1"/>
    </source>
</evidence>
<dbReference type="STRING" id="543379.A0A232FNL1"/>
<sequence length="205" mass="23395">SYQNPTSFQNYSQDQYIRPQGSALNQQSEFNQPYSTRAHYPPYVSDIERGYSNNNIGQGNSGNQDIYNRYSANQPVGTYSSGSASGIRCTYSTASQGHSNNSQQQTVSSQQTTSLTQSTSGNTYSSSQDYYRQDQIVLETYCFLLEEALRNICFFFKHPIVTNNSANMHLKENKITYFSPFDPRDRPLYSADKMRKENSDYERAI</sequence>
<gene>
    <name evidence="2" type="ORF">TSAR_013069</name>
</gene>
<dbReference type="EMBL" id="NNAY01000014">
    <property type="protein sequence ID" value="OXU31957.1"/>
    <property type="molecule type" value="Genomic_DNA"/>
</dbReference>
<keyword evidence="3" id="KW-1185">Reference proteome</keyword>
<feature type="region of interest" description="Disordered" evidence="1">
    <location>
        <begin position="34"/>
        <end position="69"/>
    </location>
</feature>
<accession>A0A232FNL1</accession>
<feature type="compositionally biased region" description="Low complexity" evidence="1">
    <location>
        <begin position="50"/>
        <end position="64"/>
    </location>
</feature>
<feature type="non-terminal residue" evidence="2">
    <location>
        <position position="1"/>
    </location>
</feature>
<comment type="caution">
    <text evidence="2">The sequence shown here is derived from an EMBL/GenBank/DDBJ whole genome shotgun (WGS) entry which is preliminary data.</text>
</comment>
<proteinExistence type="predicted"/>
<evidence type="ECO:0000313" key="3">
    <source>
        <dbReference type="Proteomes" id="UP000215335"/>
    </source>
</evidence>
<feature type="region of interest" description="Disordered" evidence="1">
    <location>
        <begin position="94"/>
        <end position="126"/>
    </location>
</feature>
<organism evidence="2 3">
    <name type="scientific">Trichomalopsis sarcophagae</name>
    <dbReference type="NCBI Taxonomy" id="543379"/>
    <lineage>
        <taxon>Eukaryota</taxon>
        <taxon>Metazoa</taxon>
        <taxon>Ecdysozoa</taxon>
        <taxon>Arthropoda</taxon>
        <taxon>Hexapoda</taxon>
        <taxon>Insecta</taxon>
        <taxon>Pterygota</taxon>
        <taxon>Neoptera</taxon>
        <taxon>Endopterygota</taxon>
        <taxon>Hymenoptera</taxon>
        <taxon>Apocrita</taxon>
        <taxon>Proctotrupomorpha</taxon>
        <taxon>Chalcidoidea</taxon>
        <taxon>Pteromalidae</taxon>
        <taxon>Pteromalinae</taxon>
        <taxon>Trichomalopsis</taxon>
    </lineage>
</organism>
<dbReference type="Proteomes" id="UP000215335">
    <property type="component" value="Unassembled WGS sequence"/>
</dbReference>
<feature type="compositionally biased region" description="Low complexity" evidence="1">
    <location>
        <begin position="99"/>
        <end position="123"/>
    </location>
</feature>